<evidence type="ECO:0000313" key="2">
    <source>
        <dbReference type="Proteomes" id="UP001604277"/>
    </source>
</evidence>
<protein>
    <submittedName>
        <fullName evidence="1">Uncharacterized protein</fullName>
    </submittedName>
</protein>
<reference evidence="2" key="1">
    <citation type="submission" date="2024-07" db="EMBL/GenBank/DDBJ databases">
        <title>Two chromosome-level genome assemblies of Korean endemic species Abeliophyllum distichum and Forsythia ovata (Oleaceae).</title>
        <authorList>
            <person name="Jang H."/>
        </authorList>
    </citation>
    <scope>NUCLEOTIDE SEQUENCE [LARGE SCALE GENOMIC DNA]</scope>
</reference>
<dbReference type="Proteomes" id="UP001604277">
    <property type="component" value="Unassembled WGS sequence"/>
</dbReference>
<dbReference type="EMBL" id="JBFOLJ010000011">
    <property type="protein sequence ID" value="KAL2493970.1"/>
    <property type="molecule type" value="Genomic_DNA"/>
</dbReference>
<sequence>MPEVPSQALGYKVTDVTSWQGCPIGHAKVLCAITKVELVRNVINEPSPNQSCVKATTILVNCLILLAQAGARICFGHQCFRRTRCASAFRHIHIWLTSLTGSSPYNLLAICTSGPTWPAV</sequence>
<name>A0ABD1RZT2_9LAMI</name>
<proteinExistence type="predicted"/>
<gene>
    <name evidence="1" type="ORF">Fot_37727</name>
</gene>
<organism evidence="1 2">
    <name type="scientific">Forsythia ovata</name>
    <dbReference type="NCBI Taxonomy" id="205694"/>
    <lineage>
        <taxon>Eukaryota</taxon>
        <taxon>Viridiplantae</taxon>
        <taxon>Streptophyta</taxon>
        <taxon>Embryophyta</taxon>
        <taxon>Tracheophyta</taxon>
        <taxon>Spermatophyta</taxon>
        <taxon>Magnoliopsida</taxon>
        <taxon>eudicotyledons</taxon>
        <taxon>Gunneridae</taxon>
        <taxon>Pentapetalae</taxon>
        <taxon>asterids</taxon>
        <taxon>lamiids</taxon>
        <taxon>Lamiales</taxon>
        <taxon>Oleaceae</taxon>
        <taxon>Forsythieae</taxon>
        <taxon>Forsythia</taxon>
    </lineage>
</organism>
<evidence type="ECO:0000313" key="1">
    <source>
        <dbReference type="EMBL" id="KAL2493970.1"/>
    </source>
</evidence>
<dbReference type="AlphaFoldDB" id="A0ABD1RZT2"/>
<accession>A0ABD1RZT2</accession>
<comment type="caution">
    <text evidence="1">The sequence shown here is derived from an EMBL/GenBank/DDBJ whole genome shotgun (WGS) entry which is preliminary data.</text>
</comment>
<keyword evidence="2" id="KW-1185">Reference proteome</keyword>